<dbReference type="SUPFAM" id="SSF53474">
    <property type="entry name" value="alpha/beta-Hydrolases"/>
    <property type="match status" value="1"/>
</dbReference>
<dbReference type="PANTHER" id="PTHR45763:SF31">
    <property type="entry name" value="SERINE AMINOPEPTIDASE S33 DOMAIN-CONTAINING PROTEIN"/>
    <property type="match status" value="1"/>
</dbReference>
<feature type="compositionally biased region" description="Basic and acidic residues" evidence="1">
    <location>
        <begin position="420"/>
        <end position="430"/>
    </location>
</feature>
<accession>A0ABS8SMM0</accession>
<dbReference type="EMBL" id="JACEIK010000631">
    <property type="protein sequence ID" value="MCD7460023.1"/>
    <property type="molecule type" value="Genomic_DNA"/>
</dbReference>
<keyword evidence="4" id="KW-1185">Reference proteome</keyword>
<dbReference type="PANTHER" id="PTHR45763">
    <property type="entry name" value="HYDROLASE, ALPHA/BETA FOLD FAMILY PROTEIN, EXPRESSED-RELATED"/>
    <property type="match status" value="1"/>
</dbReference>
<reference evidence="3 4" key="1">
    <citation type="journal article" date="2021" name="BMC Genomics">
        <title>Datura genome reveals duplications of psychoactive alkaloid biosynthetic genes and high mutation rate following tissue culture.</title>
        <authorList>
            <person name="Rajewski A."/>
            <person name="Carter-House D."/>
            <person name="Stajich J."/>
            <person name="Litt A."/>
        </authorList>
    </citation>
    <scope>NUCLEOTIDE SEQUENCE [LARGE SCALE GENOMIC DNA]</scope>
    <source>
        <strain evidence="3">AR-01</strain>
    </source>
</reference>
<evidence type="ECO:0000313" key="3">
    <source>
        <dbReference type="EMBL" id="MCD7460023.1"/>
    </source>
</evidence>
<feature type="domain" description="AB hydrolase-1" evidence="2">
    <location>
        <begin position="111"/>
        <end position="219"/>
    </location>
</feature>
<organism evidence="3 4">
    <name type="scientific">Datura stramonium</name>
    <name type="common">Jimsonweed</name>
    <name type="synonym">Common thornapple</name>
    <dbReference type="NCBI Taxonomy" id="4076"/>
    <lineage>
        <taxon>Eukaryota</taxon>
        <taxon>Viridiplantae</taxon>
        <taxon>Streptophyta</taxon>
        <taxon>Embryophyta</taxon>
        <taxon>Tracheophyta</taxon>
        <taxon>Spermatophyta</taxon>
        <taxon>Magnoliopsida</taxon>
        <taxon>eudicotyledons</taxon>
        <taxon>Gunneridae</taxon>
        <taxon>Pentapetalae</taxon>
        <taxon>asterids</taxon>
        <taxon>lamiids</taxon>
        <taxon>Solanales</taxon>
        <taxon>Solanaceae</taxon>
        <taxon>Solanoideae</taxon>
        <taxon>Datureae</taxon>
        <taxon>Datura</taxon>
    </lineage>
</organism>
<gene>
    <name evidence="3" type="ORF">HAX54_042706</name>
</gene>
<comment type="caution">
    <text evidence="3">The sequence shown here is derived from an EMBL/GenBank/DDBJ whole genome shotgun (WGS) entry which is preliminary data.</text>
</comment>
<dbReference type="InterPro" id="IPR000073">
    <property type="entry name" value="AB_hydrolase_1"/>
</dbReference>
<feature type="region of interest" description="Disordered" evidence="1">
    <location>
        <begin position="420"/>
        <end position="443"/>
    </location>
</feature>
<dbReference type="Gene3D" id="3.40.50.1820">
    <property type="entry name" value="alpha/beta hydrolase"/>
    <property type="match status" value="1"/>
</dbReference>
<dbReference type="InterPro" id="IPR029058">
    <property type="entry name" value="AB_hydrolase_fold"/>
</dbReference>
<sequence length="458" mass="52533">MFVVLSAFIFQAIILPPPKIPSTPGGPPTTPRIKLRDGRYLVYKEYGVPQEIAKYKAIFIHSFDDSNYEALLITSATSTPLKTPRIKLRDGGYLVYKEYGVPKEIAKYKAIFIHSFDSSKYEAALITSPMLLEDLGVYLVSFDRPGYGESDPHSNCSVKGIALDIEELADQLGLGSKFYVIGYSMGGVALLAPGINYWWPGLPANLTKEVFTQQLPWDQLALEVAHYYPWLVYWWNSQTLFPRLSIIDGKYNWSQQDLEIYSKIDQEQLHEAYAVQQGVYESLDRDIIIWCQNWEFDPIDLKNPFPNAEGHVHLWQGVQDGQVSVTLQRYIVEKLPWIKYHELQDFGHLFPYADGFKDSFRGLTNIVGPDDDSVHNVAIGLMLLDDSVAILNMFSRFVDDVWEEQHKRLQKEKEVRKLEEKKRPEREVLRKSMHVSPRPAESSTEVLLEELKGVFGVF</sequence>
<evidence type="ECO:0000313" key="4">
    <source>
        <dbReference type="Proteomes" id="UP000823775"/>
    </source>
</evidence>
<dbReference type="Pfam" id="PF12697">
    <property type="entry name" value="Abhydrolase_6"/>
    <property type="match status" value="1"/>
</dbReference>
<evidence type="ECO:0000259" key="2">
    <source>
        <dbReference type="Pfam" id="PF12697"/>
    </source>
</evidence>
<proteinExistence type="predicted"/>
<name>A0ABS8SMM0_DATST</name>
<evidence type="ECO:0000256" key="1">
    <source>
        <dbReference type="SAM" id="MobiDB-lite"/>
    </source>
</evidence>
<protein>
    <recommendedName>
        <fullName evidence="2">AB hydrolase-1 domain-containing protein</fullName>
    </recommendedName>
</protein>
<dbReference type="Proteomes" id="UP000823775">
    <property type="component" value="Unassembled WGS sequence"/>
</dbReference>